<reference evidence="3 4" key="1">
    <citation type="submission" date="2013-08" db="EMBL/GenBank/DDBJ databases">
        <title>Genome sequencing of Cellulomonas bogoriensis 69B4.</title>
        <authorList>
            <person name="Chen F."/>
            <person name="Li Y."/>
            <person name="Wang G."/>
        </authorList>
    </citation>
    <scope>NUCLEOTIDE SEQUENCE [LARGE SCALE GENOMIC DNA]</scope>
    <source>
        <strain evidence="3 4">69B4</strain>
    </source>
</reference>
<feature type="domain" description="Low molecular weight protein antigen 6 PH" evidence="2">
    <location>
        <begin position="106"/>
        <end position="162"/>
    </location>
</feature>
<dbReference type="InterPro" id="IPR019692">
    <property type="entry name" value="CFP-6_PH"/>
</dbReference>
<keyword evidence="1" id="KW-0812">Transmembrane</keyword>
<feature type="transmembrane region" description="Helical" evidence="1">
    <location>
        <begin position="86"/>
        <end position="104"/>
    </location>
</feature>
<evidence type="ECO:0000259" key="2">
    <source>
        <dbReference type="Pfam" id="PF10756"/>
    </source>
</evidence>
<feature type="transmembrane region" description="Helical" evidence="1">
    <location>
        <begin position="226"/>
        <end position="246"/>
    </location>
</feature>
<keyword evidence="4" id="KW-1185">Reference proteome</keyword>
<keyword evidence="1" id="KW-1133">Transmembrane helix</keyword>
<evidence type="ECO:0000313" key="4">
    <source>
        <dbReference type="Proteomes" id="UP000054314"/>
    </source>
</evidence>
<evidence type="ECO:0000256" key="1">
    <source>
        <dbReference type="SAM" id="Phobius"/>
    </source>
</evidence>
<dbReference type="AlphaFoldDB" id="A0A0A0C136"/>
<accession>A0A0A0C136</accession>
<evidence type="ECO:0000313" key="3">
    <source>
        <dbReference type="EMBL" id="KGM13890.1"/>
    </source>
</evidence>
<dbReference type="Pfam" id="PF10756">
    <property type="entry name" value="bPH_6"/>
    <property type="match status" value="1"/>
</dbReference>
<keyword evidence="1" id="KW-0472">Membrane</keyword>
<dbReference type="EMBL" id="AXCZ01000020">
    <property type="protein sequence ID" value="KGM13890.1"/>
    <property type="molecule type" value="Genomic_DNA"/>
</dbReference>
<name>A0A0A0C136_9CELL</name>
<feature type="transmembrane region" description="Helical" evidence="1">
    <location>
        <begin position="62"/>
        <end position="80"/>
    </location>
</feature>
<protein>
    <recommendedName>
        <fullName evidence="2">Low molecular weight protein antigen 6 PH domain-containing protein</fullName>
    </recommendedName>
</protein>
<comment type="caution">
    <text evidence="3">The sequence shown here is derived from an EMBL/GenBank/DDBJ whole genome shotgun (WGS) entry which is preliminary data.</text>
</comment>
<gene>
    <name evidence="3" type="ORF">N869_08080</name>
</gene>
<organism evidence="3 4">
    <name type="scientific">Cellulomonas bogoriensis 69B4 = DSM 16987</name>
    <dbReference type="NCBI Taxonomy" id="1386082"/>
    <lineage>
        <taxon>Bacteria</taxon>
        <taxon>Bacillati</taxon>
        <taxon>Actinomycetota</taxon>
        <taxon>Actinomycetes</taxon>
        <taxon>Micrococcales</taxon>
        <taxon>Cellulomonadaceae</taxon>
        <taxon>Cellulomonas</taxon>
    </lineage>
</organism>
<proteinExistence type="predicted"/>
<dbReference type="Proteomes" id="UP000054314">
    <property type="component" value="Unassembled WGS sequence"/>
</dbReference>
<sequence length="249" mass="25955">MRIGVVGAVSSGATGSPCPFETAHDAGRGGRGGQGCAPHERQVWDDGWVMQTVEFKARSGRVLTVAVAVLCGIGLATAALDDPAAALRYAPALVLPAALVWLLLGRPAVVVSDGGVDLRNVVRTVHLPWTAIERVDTKYALTLETAYGTYAAWAAPAPGRASTLGAGPQDLAHLPESTYIGGGARPGDLITSASGQAAAHVRRRWEELHEAGHLDDPRLERGRPQVTWHLLPAATVLGLAALAVIAPRL</sequence>